<evidence type="ECO:0000256" key="1">
    <source>
        <dbReference type="SAM" id="MobiDB-lite"/>
    </source>
</evidence>
<reference evidence="2 3" key="1">
    <citation type="submission" date="2020-06" db="EMBL/GenBank/DDBJ databases">
        <title>Transcriptomic and genomic resources for Thalictrum thalictroides and T. hernandezii: Facilitating candidate gene discovery in an emerging model plant lineage.</title>
        <authorList>
            <person name="Arias T."/>
            <person name="Riano-Pachon D.M."/>
            <person name="Di Stilio V.S."/>
        </authorList>
    </citation>
    <scope>NUCLEOTIDE SEQUENCE [LARGE SCALE GENOMIC DNA]</scope>
    <source>
        <strain evidence="3">cv. WT478/WT964</strain>
        <tissue evidence="2">Leaves</tissue>
    </source>
</reference>
<organism evidence="2 3">
    <name type="scientific">Thalictrum thalictroides</name>
    <name type="common">Rue-anemone</name>
    <name type="synonym">Anemone thalictroides</name>
    <dbReference type="NCBI Taxonomy" id="46969"/>
    <lineage>
        <taxon>Eukaryota</taxon>
        <taxon>Viridiplantae</taxon>
        <taxon>Streptophyta</taxon>
        <taxon>Embryophyta</taxon>
        <taxon>Tracheophyta</taxon>
        <taxon>Spermatophyta</taxon>
        <taxon>Magnoliopsida</taxon>
        <taxon>Ranunculales</taxon>
        <taxon>Ranunculaceae</taxon>
        <taxon>Thalictroideae</taxon>
        <taxon>Thalictrum</taxon>
    </lineage>
</organism>
<dbReference type="EMBL" id="JABWDY010023184">
    <property type="protein sequence ID" value="KAF5191129.1"/>
    <property type="molecule type" value="Genomic_DNA"/>
</dbReference>
<gene>
    <name evidence="2" type="ORF">FRX31_019283</name>
</gene>
<proteinExistence type="predicted"/>
<sequence length="130" mass="15360">MDEMEIRRNKQHQQQENQEDVDDNQISRHDEQLDRHPTIHRQNSVHRKREVTGGDNRDEILVDDQGREDGGLLYARLMRMVTSLKEEVRAQVKGKNKVVTMDLEKLGKRPLAKACYQYAFPSKFHPPKFH</sequence>
<keyword evidence="3" id="KW-1185">Reference proteome</keyword>
<feature type="compositionally biased region" description="Basic and acidic residues" evidence="1">
    <location>
        <begin position="25"/>
        <end position="37"/>
    </location>
</feature>
<comment type="caution">
    <text evidence="2">The sequence shown here is derived from an EMBL/GenBank/DDBJ whole genome shotgun (WGS) entry which is preliminary data.</text>
</comment>
<evidence type="ECO:0000313" key="3">
    <source>
        <dbReference type="Proteomes" id="UP000554482"/>
    </source>
</evidence>
<accession>A0A7J6W147</accession>
<feature type="region of interest" description="Disordered" evidence="1">
    <location>
        <begin position="1"/>
        <end position="63"/>
    </location>
</feature>
<name>A0A7J6W147_THATH</name>
<dbReference type="Proteomes" id="UP000554482">
    <property type="component" value="Unassembled WGS sequence"/>
</dbReference>
<feature type="compositionally biased region" description="Basic and acidic residues" evidence="1">
    <location>
        <begin position="50"/>
        <end position="63"/>
    </location>
</feature>
<protein>
    <submittedName>
        <fullName evidence="2">Uncharacterized protein</fullName>
    </submittedName>
</protein>
<evidence type="ECO:0000313" key="2">
    <source>
        <dbReference type="EMBL" id="KAF5191129.1"/>
    </source>
</evidence>
<dbReference type="AlphaFoldDB" id="A0A7J6W147"/>